<name>A0ABT9W522_9BACI</name>
<keyword evidence="3" id="KW-1185">Reference proteome</keyword>
<gene>
    <name evidence="2" type="ORF">J2S11_004315</name>
</gene>
<dbReference type="InterPro" id="IPR016181">
    <property type="entry name" value="Acyl_CoA_acyltransferase"/>
</dbReference>
<dbReference type="CDD" id="cd04301">
    <property type="entry name" value="NAT_SF"/>
    <property type="match status" value="1"/>
</dbReference>
<dbReference type="Pfam" id="PF00583">
    <property type="entry name" value="Acetyltransf_1"/>
    <property type="match status" value="1"/>
</dbReference>
<proteinExistence type="predicted"/>
<sequence length="182" mass="20678">MANVDDAPGIAEVHVASWKTTYKGIIDATLLDQLSIERRLQNWRQTLSIADEGSQNEQDEISSTSSLNNNEFVYVAEDEEGRIVAFASAGQSRSPQYPYKAELYTIYLLEEVQKQGIGQKLFKAVVQELHSRSYSSMLCWVIKDNSAVSFYQKHGGKIIDEKMFEFGHQQIPEYAVGWDELM</sequence>
<dbReference type="PROSITE" id="PS51186">
    <property type="entry name" value="GNAT"/>
    <property type="match status" value="1"/>
</dbReference>
<organism evidence="2 3">
    <name type="scientific">Caldalkalibacillus horti</name>
    <dbReference type="NCBI Taxonomy" id="77523"/>
    <lineage>
        <taxon>Bacteria</taxon>
        <taxon>Bacillati</taxon>
        <taxon>Bacillota</taxon>
        <taxon>Bacilli</taxon>
        <taxon>Bacillales</taxon>
        <taxon>Bacillaceae</taxon>
        <taxon>Caldalkalibacillus</taxon>
    </lineage>
</organism>
<accession>A0ABT9W522</accession>
<dbReference type="EMBL" id="JAUSTY010000028">
    <property type="protein sequence ID" value="MDQ0168353.1"/>
    <property type="molecule type" value="Genomic_DNA"/>
</dbReference>
<feature type="domain" description="N-acetyltransferase" evidence="1">
    <location>
        <begin position="26"/>
        <end position="182"/>
    </location>
</feature>
<dbReference type="Gene3D" id="3.40.630.30">
    <property type="match status" value="1"/>
</dbReference>
<dbReference type="InterPro" id="IPR000182">
    <property type="entry name" value="GNAT_dom"/>
</dbReference>
<dbReference type="RefSeq" id="WP_343834593.1">
    <property type="nucleotide sequence ID" value="NZ_BAAADK010000016.1"/>
</dbReference>
<protein>
    <submittedName>
        <fullName evidence="2">L-amino acid N-acyltransferase YncA</fullName>
    </submittedName>
</protein>
<evidence type="ECO:0000313" key="2">
    <source>
        <dbReference type="EMBL" id="MDQ0168353.1"/>
    </source>
</evidence>
<evidence type="ECO:0000259" key="1">
    <source>
        <dbReference type="PROSITE" id="PS51186"/>
    </source>
</evidence>
<dbReference type="Proteomes" id="UP001235840">
    <property type="component" value="Unassembled WGS sequence"/>
</dbReference>
<dbReference type="SUPFAM" id="SSF55729">
    <property type="entry name" value="Acyl-CoA N-acyltransferases (Nat)"/>
    <property type="match status" value="1"/>
</dbReference>
<evidence type="ECO:0000313" key="3">
    <source>
        <dbReference type="Proteomes" id="UP001235840"/>
    </source>
</evidence>
<reference evidence="2 3" key="1">
    <citation type="submission" date="2023-07" db="EMBL/GenBank/DDBJ databases">
        <title>Genomic Encyclopedia of Type Strains, Phase IV (KMG-IV): sequencing the most valuable type-strain genomes for metagenomic binning, comparative biology and taxonomic classification.</title>
        <authorList>
            <person name="Goeker M."/>
        </authorList>
    </citation>
    <scope>NUCLEOTIDE SEQUENCE [LARGE SCALE GENOMIC DNA]</scope>
    <source>
        <strain evidence="2 3">DSM 12751</strain>
    </source>
</reference>
<comment type="caution">
    <text evidence="2">The sequence shown here is derived from an EMBL/GenBank/DDBJ whole genome shotgun (WGS) entry which is preliminary data.</text>
</comment>